<dbReference type="EMBL" id="UZAJ01001023">
    <property type="protein sequence ID" value="VDO31289.1"/>
    <property type="molecule type" value="Genomic_DNA"/>
</dbReference>
<dbReference type="Proteomes" id="UP000267606">
    <property type="component" value="Unassembled WGS sequence"/>
</dbReference>
<evidence type="ECO:0000313" key="3">
    <source>
        <dbReference type="WBParaSite" id="OFLC_0000192901-mRNA-1"/>
    </source>
</evidence>
<reference evidence="1 2" key="2">
    <citation type="submission" date="2018-11" db="EMBL/GenBank/DDBJ databases">
        <authorList>
            <consortium name="Pathogen Informatics"/>
        </authorList>
    </citation>
    <scope>NUCLEOTIDE SEQUENCE [LARGE SCALE GENOMIC DNA]</scope>
</reference>
<dbReference type="WBParaSite" id="OFLC_0000192901-mRNA-1">
    <property type="protein sequence ID" value="OFLC_0000192901-mRNA-1"/>
    <property type="gene ID" value="OFLC_0000192901"/>
</dbReference>
<organism evidence="3">
    <name type="scientific">Onchocerca flexuosa</name>
    <dbReference type="NCBI Taxonomy" id="387005"/>
    <lineage>
        <taxon>Eukaryota</taxon>
        <taxon>Metazoa</taxon>
        <taxon>Ecdysozoa</taxon>
        <taxon>Nematoda</taxon>
        <taxon>Chromadorea</taxon>
        <taxon>Rhabditida</taxon>
        <taxon>Spirurina</taxon>
        <taxon>Spiruromorpha</taxon>
        <taxon>Filarioidea</taxon>
        <taxon>Onchocercidae</taxon>
        <taxon>Onchocerca</taxon>
    </lineage>
</organism>
<evidence type="ECO:0000313" key="2">
    <source>
        <dbReference type="Proteomes" id="UP000267606"/>
    </source>
</evidence>
<protein>
    <submittedName>
        <fullName evidence="1 3">Uncharacterized protein</fullName>
    </submittedName>
</protein>
<reference evidence="3" key="1">
    <citation type="submission" date="2016-06" db="UniProtKB">
        <authorList>
            <consortium name="WormBaseParasite"/>
        </authorList>
    </citation>
    <scope>IDENTIFICATION</scope>
</reference>
<accession>A0A183H370</accession>
<keyword evidence="2" id="KW-1185">Reference proteome</keyword>
<dbReference type="AlphaFoldDB" id="A0A183H370"/>
<proteinExistence type="predicted"/>
<sequence>MYSYSDLANKGADEGREVRGYVAVRGCMYISLKADIIMYWLSLNLSPPISYGLLNNEYFLNLLPATKTSLH</sequence>
<gene>
    <name evidence="1" type="ORF">OFLC_LOCUS1930</name>
</gene>
<name>A0A183H370_9BILA</name>
<evidence type="ECO:0000313" key="1">
    <source>
        <dbReference type="EMBL" id="VDO31289.1"/>
    </source>
</evidence>